<evidence type="ECO:0000313" key="1">
    <source>
        <dbReference type="EMBL" id="GFU48334.1"/>
    </source>
</evidence>
<comment type="caution">
    <text evidence="1">The sequence shown here is derived from an EMBL/GenBank/DDBJ whole genome shotgun (WGS) entry which is preliminary data.</text>
</comment>
<gene>
    <name evidence="1" type="ORF">NPIL_541981</name>
</gene>
<reference evidence="1" key="1">
    <citation type="submission" date="2020-08" db="EMBL/GenBank/DDBJ databases">
        <title>Multicomponent nature underlies the extraordinary mechanical properties of spider dragline silk.</title>
        <authorList>
            <person name="Kono N."/>
            <person name="Nakamura H."/>
            <person name="Mori M."/>
            <person name="Yoshida Y."/>
            <person name="Ohtoshi R."/>
            <person name="Malay A.D."/>
            <person name="Moran D.A.P."/>
            <person name="Tomita M."/>
            <person name="Numata K."/>
            <person name="Arakawa K."/>
        </authorList>
    </citation>
    <scope>NUCLEOTIDE SEQUENCE</scope>
</reference>
<accession>A0A8X6UQD3</accession>
<keyword evidence="2" id="KW-1185">Reference proteome</keyword>
<evidence type="ECO:0000313" key="2">
    <source>
        <dbReference type="Proteomes" id="UP000887013"/>
    </source>
</evidence>
<organism evidence="1 2">
    <name type="scientific">Nephila pilipes</name>
    <name type="common">Giant wood spider</name>
    <name type="synonym">Nephila maculata</name>
    <dbReference type="NCBI Taxonomy" id="299642"/>
    <lineage>
        <taxon>Eukaryota</taxon>
        <taxon>Metazoa</taxon>
        <taxon>Ecdysozoa</taxon>
        <taxon>Arthropoda</taxon>
        <taxon>Chelicerata</taxon>
        <taxon>Arachnida</taxon>
        <taxon>Araneae</taxon>
        <taxon>Araneomorphae</taxon>
        <taxon>Entelegynae</taxon>
        <taxon>Araneoidea</taxon>
        <taxon>Nephilidae</taxon>
        <taxon>Nephila</taxon>
    </lineage>
</organism>
<sequence length="95" mass="10702">MNLNFALPRDRKCNDPVPQENKFKIVALFQSFKHFEVGSSAVYAVGGVGLARKSVEDEIVRLKVVFFLTKETPLLFVVTRTGRQCVVLLVYLVIS</sequence>
<proteinExistence type="predicted"/>
<name>A0A8X6UQD3_NEPPI</name>
<protein>
    <submittedName>
        <fullName evidence="1">Uncharacterized protein</fullName>
    </submittedName>
</protein>
<dbReference type="Proteomes" id="UP000887013">
    <property type="component" value="Unassembled WGS sequence"/>
</dbReference>
<dbReference type="AlphaFoldDB" id="A0A8X6UQD3"/>
<dbReference type="EMBL" id="BMAW01037416">
    <property type="protein sequence ID" value="GFU48334.1"/>
    <property type="molecule type" value="Genomic_DNA"/>
</dbReference>